<dbReference type="HOGENOM" id="CLU_076802_0_0_1"/>
<dbReference type="STRING" id="946122.A0A0C2X0V0"/>
<proteinExistence type="predicted"/>
<dbReference type="InParanoid" id="A0A0C2X0V0"/>
<dbReference type="Pfam" id="PF24764">
    <property type="entry name" value="rva_4"/>
    <property type="match status" value="1"/>
</dbReference>
<reference evidence="2 3" key="1">
    <citation type="submission" date="2014-04" db="EMBL/GenBank/DDBJ databases">
        <title>Evolutionary Origins and Diversification of the Mycorrhizal Mutualists.</title>
        <authorList>
            <consortium name="DOE Joint Genome Institute"/>
            <consortium name="Mycorrhizal Genomics Consortium"/>
            <person name="Kohler A."/>
            <person name="Kuo A."/>
            <person name="Nagy L.G."/>
            <person name="Floudas D."/>
            <person name="Copeland A."/>
            <person name="Barry K.W."/>
            <person name="Cichocki N."/>
            <person name="Veneault-Fourrey C."/>
            <person name="LaButti K."/>
            <person name="Lindquist E.A."/>
            <person name="Lipzen A."/>
            <person name="Lundell T."/>
            <person name="Morin E."/>
            <person name="Murat C."/>
            <person name="Riley R."/>
            <person name="Ohm R."/>
            <person name="Sun H."/>
            <person name="Tunlid A."/>
            <person name="Henrissat B."/>
            <person name="Grigoriev I.V."/>
            <person name="Hibbett D.S."/>
            <person name="Martin F."/>
        </authorList>
    </citation>
    <scope>NUCLEOTIDE SEQUENCE [LARGE SCALE GENOMIC DNA]</scope>
    <source>
        <strain evidence="2 3">Koide BX008</strain>
    </source>
</reference>
<evidence type="ECO:0000259" key="1">
    <source>
        <dbReference type="Pfam" id="PF24764"/>
    </source>
</evidence>
<accession>A0A0C2X0V0</accession>
<dbReference type="EMBL" id="KN818266">
    <property type="protein sequence ID" value="KIL62766.1"/>
    <property type="molecule type" value="Genomic_DNA"/>
</dbReference>
<dbReference type="Proteomes" id="UP000054549">
    <property type="component" value="Unassembled WGS sequence"/>
</dbReference>
<dbReference type="AlphaFoldDB" id="A0A0C2X0V0"/>
<feature type="non-terminal residue" evidence="2">
    <location>
        <position position="1"/>
    </location>
</feature>
<keyword evidence="3" id="KW-1185">Reference proteome</keyword>
<evidence type="ECO:0000313" key="3">
    <source>
        <dbReference type="Proteomes" id="UP000054549"/>
    </source>
</evidence>
<feature type="domain" description="Integrase core" evidence="1">
    <location>
        <begin position="216"/>
        <end position="265"/>
    </location>
</feature>
<organism evidence="2 3">
    <name type="scientific">Amanita muscaria (strain Koide BX008)</name>
    <dbReference type="NCBI Taxonomy" id="946122"/>
    <lineage>
        <taxon>Eukaryota</taxon>
        <taxon>Fungi</taxon>
        <taxon>Dikarya</taxon>
        <taxon>Basidiomycota</taxon>
        <taxon>Agaricomycotina</taxon>
        <taxon>Agaricomycetes</taxon>
        <taxon>Agaricomycetidae</taxon>
        <taxon>Agaricales</taxon>
        <taxon>Pluteineae</taxon>
        <taxon>Amanitaceae</taxon>
        <taxon>Amanita</taxon>
    </lineage>
</organism>
<gene>
    <name evidence="2" type="ORF">M378DRAFT_52448</name>
</gene>
<feature type="non-terminal residue" evidence="2">
    <location>
        <position position="265"/>
    </location>
</feature>
<dbReference type="OrthoDB" id="2686689at2759"/>
<protein>
    <recommendedName>
        <fullName evidence="1">Integrase core domain-containing protein</fullName>
    </recommendedName>
</protein>
<dbReference type="InterPro" id="IPR058913">
    <property type="entry name" value="Integrase_dom_put"/>
</dbReference>
<sequence>NLVAVYERLSEQVRVTLHTQVGNARGLHDVQMEVRAFCDSAHNMRERVPPLDFISLEGSLAKMLDSLQAAKRNALEPANPGVQVSFRVAGVCGQAGRPRVEINKNYLEHVLDIRGPYELTDVFKCSARTIRWRAVEYGLRGPGLAPFLNEELPDGSLARRWVSSGKWVRSAISGNAVALETVIASVLATFPGYGRCKVDGALRAQGIRVPRNCLIAAIQRLIHWCIICHAFVDGKMCLVTGAHFNNNNCADTVLELFKHAISVHG</sequence>
<name>A0A0C2X0V0_AMAMK</name>
<evidence type="ECO:0000313" key="2">
    <source>
        <dbReference type="EMBL" id="KIL62766.1"/>
    </source>
</evidence>